<sequence>MSTMTPCQRSTSLATLLRLRKKKRILRFQVRKWVQKRETWVESTCIEAQIIQSAPSEDALKEQLPKVEKGNLLEGNKGRSNILESQDGIVARFLHVMSMLKEVGFVEKSGASTQGKKLSMLSKLLLSGINTSGCLFESEVIEFYVSLFFTDDGNALVAGVNVTDFTLDEETLGRFLEVPIEGVSTIFKRIASRGF</sequence>
<name>A0AAE1R4M1_9SOLA</name>
<proteinExistence type="predicted"/>
<evidence type="ECO:0000313" key="2">
    <source>
        <dbReference type="Proteomes" id="UP001291623"/>
    </source>
</evidence>
<protein>
    <submittedName>
        <fullName evidence="1">Uncharacterized protein</fullName>
    </submittedName>
</protein>
<comment type="caution">
    <text evidence="1">The sequence shown here is derived from an EMBL/GenBank/DDBJ whole genome shotgun (WGS) entry which is preliminary data.</text>
</comment>
<dbReference type="Proteomes" id="UP001291623">
    <property type="component" value="Unassembled WGS sequence"/>
</dbReference>
<accession>A0AAE1R4M1</accession>
<dbReference type="EMBL" id="JAVYJV010000019">
    <property type="protein sequence ID" value="KAK4344704.1"/>
    <property type="molecule type" value="Genomic_DNA"/>
</dbReference>
<keyword evidence="2" id="KW-1185">Reference proteome</keyword>
<gene>
    <name evidence="1" type="ORF">RND71_034880</name>
</gene>
<organism evidence="1 2">
    <name type="scientific">Anisodus tanguticus</name>
    <dbReference type="NCBI Taxonomy" id="243964"/>
    <lineage>
        <taxon>Eukaryota</taxon>
        <taxon>Viridiplantae</taxon>
        <taxon>Streptophyta</taxon>
        <taxon>Embryophyta</taxon>
        <taxon>Tracheophyta</taxon>
        <taxon>Spermatophyta</taxon>
        <taxon>Magnoliopsida</taxon>
        <taxon>eudicotyledons</taxon>
        <taxon>Gunneridae</taxon>
        <taxon>Pentapetalae</taxon>
        <taxon>asterids</taxon>
        <taxon>lamiids</taxon>
        <taxon>Solanales</taxon>
        <taxon>Solanaceae</taxon>
        <taxon>Solanoideae</taxon>
        <taxon>Hyoscyameae</taxon>
        <taxon>Anisodus</taxon>
    </lineage>
</organism>
<reference evidence="1" key="1">
    <citation type="submission" date="2023-12" db="EMBL/GenBank/DDBJ databases">
        <title>Genome assembly of Anisodus tanguticus.</title>
        <authorList>
            <person name="Wang Y.-J."/>
        </authorList>
    </citation>
    <scope>NUCLEOTIDE SEQUENCE</scope>
    <source>
        <strain evidence="1">KB-2021</strain>
        <tissue evidence="1">Leaf</tissue>
    </source>
</reference>
<evidence type="ECO:0000313" key="1">
    <source>
        <dbReference type="EMBL" id="KAK4344704.1"/>
    </source>
</evidence>
<dbReference type="AlphaFoldDB" id="A0AAE1R4M1"/>